<dbReference type="AlphaFoldDB" id="A0A1B1U5E4"/>
<comment type="caution">
    <text evidence="6">Lacks conserved residue(s) required for the propagation of feature annotation.</text>
</comment>
<evidence type="ECO:0000313" key="7">
    <source>
        <dbReference type="EMBL" id="ANV97951.1"/>
    </source>
</evidence>
<dbReference type="GO" id="GO:0070043">
    <property type="term" value="F:rRNA (guanine-N7-)-methyltransferase activity"/>
    <property type="evidence" value="ECO:0007669"/>
    <property type="project" value="UniProtKB-UniRule"/>
</dbReference>
<keyword evidence="5 6" id="KW-0949">S-adenosyl-L-methionine</keyword>
<keyword evidence="1 6" id="KW-0963">Cytoplasm</keyword>
<name>A0A1B1U5E4_9HELI</name>
<dbReference type="OrthoDB" id="9808773at2"/>
<evidence type="ECO:0000256" key="1">
    <source>
        <dbReference type="ARBA" id="ARBA00022490"/>
    </source>
</evidence>
<evidence type="ECO:0000256" key="5">
    <source>
        <dbReference type="ARBA" id="ARBA00022691"/>
    </source>
</evidence>
<dbReference type="PANTHER" id="PTHR31760">
    <property type="entry name" value="S-ADENOSYL-L-METHIONINE-DEPENDENT METHYLTRANSFERASES SUPERFAMILY PROTEIN"/>
    <property type="match status" value="1"/>
</dbReference>
<dbReference type="KEGG" id="het:BBW65_03670"/>
<dbReference type="PANTHER" id="PTHR31760:SF0">
    <property type="entry name" value="S-ADENOSYL-L-METHIONINE-DEPENDENT METHYLTRANSFERASES SUPERFAMILY PROTEIN"/>
    <property type="match status" value="1"/>
</dbReference>
<dbReference type="STRING" id="222136.BBW65_03670"/>
<proteinExistence type="inferred from homology"/>
<dbReference type="Gene3D" id="3.40.50.150">
    <property type="entry name" value="Vaccinia Virus protein VP39"/>
    <property type="match status" value="1"/>
</dbReference>
<evidence type="ECO:0000313" key="8">
    <source>
        <dbReference type="Proteomes" id="UP000092884"/>
    </source>
</evidence>
<dbReference type="Proteomes" id="UP000092884">
    <property type="component" value="Chromosome"/>
</dbReference>
<dbReference type="PIRSF" id="PIRSF003078">
    <property type="entry name" value="GidB"/>
    <property type="match status" value="1"/>
</dbReference>
<evidence type="ECO:0000256" key="6">
    <source>
        <dbReference type="HAMAP-Rule" id="MF_00074"/>
    </source>
</evidence>
<dbReference type="SUPFAM" id="SSF53335">
    <property type="entry name" value="S-adenosyl-L-methionine-dependent methyltransferases"/>
    <property type="match status" value="1"/>
</dbReference>
<dbReference type="HAMAP" id="MF_00074">
    <property type="entry name" value="16SrRNA_methyltr_G"/>
    <property type="match status" value="1"/>
</dbReference>
<evidence type="ECO:0000256" key="2">
    <source>
        <dbReference type="ARBA" id="ARBA00022552"/>
    </source>
</evidence>
<feature type="binding site" evidence="6">
    <location>
        <position position="120"/>
    </location>
    <ligand>
        <name>S-adenosyl-L-methionine</name>
        <dbReference type="ChEBI" id="CHEBI:59789"/>
    </ligand>
</feature>
<comment type="similarity">
    <text evidence="6">Belongs to the methyltransferase superfamily. RNA methyltransferase RsmG family.</text>
</comment>
<dbReference type="EC" id="2.1.1.-" evidence="6"/>
<dbReference type="InterPro" id="IPR003682">
    <property type="entry name" value="rRNA_ssu_MeTfrase_G"/>
</dbReference>
<feature type="binding site" evidence="6">
    <location>
        <position position="54"/>
    </location>
    <ligand>
        <name>S-adenosyl-L-methionine</name>
        <dbReference type="ChEBI" id="CHEBI:59789"/>
    </ligand>
</feature>
<sequence>MTTKLQRYSQLLLQWNQVHNLTGAKTPEEVRENITDCLYPLEFIDDFKTALDIGSGCGFPAIPLAIAKPQSVFYLTEPRLKRASFLKMLCIELKLSNVHIFHSTLQNAKIPQQVDLITSRAVTSTPLLIAMSAKHLESKGAFLFYKGSQLKLEGEEIAPNELFASNTQRIYFYRRIQC</sequence>
<gene>
    <name evidence="6" type="primary">rsmG</name>
    <name evidence="7" type="ORF">BBW65_03670</name>
</gene>
<keyword evidence="3 6" id="KW-0489">Methyltransferase</keyword>
<dbReference type="GO" id="GO:0005829">
    <property type="term" value="C:cytosol"/>
    <property type="evidence" value="ECO:0007669"/>
    <property type="project" value="TreeGrafter"/>
</dbReference>
<dbReference type="CDD" id="cd02440">
    <property type="entry name" value="AdoMet_MTases"/>
    <property type="match status" value="1"/>
</dbReference>
<organism evidence="7 8">
    <name type="scientific">Helicobacter enhydrae</name>
    <dbReference type="NCBI Taxonomy" id="222136"/>
    <lineage>
        <taxon>Bacteria</taxon>
        <taxon>Pseudomonadati</taxon>
        <taxon>Campylobacterota</taxon>
        <taxon>Epsilonproteobacteria</taxon>
        <taxon>Campylobacterales</taxon>
        <taxon>Helicobacteraceae</taxon>
        <taxon>Helicobacter</taxon>
    </lineage>
</organism>
<comment type="function">
    <text evidence="6">Specifically methylates the N7 position of a guanine in 16S rRNA.</text>
</comment>
<feature type="binding site" evidence="6">
    <location>
        <position position="59"/>
    </location>
    <ligand>
        <name>S-adenosyl-L-methionine</name>
        <dbReference type="ChEBI" id="CHEBI:59789"/>
    </ligand>
</feature>
<dbReference type="Pfam" id="PF02527">
    <property type="entry name" value="GidB"/>
    <property type="match status" value="1"/>
</dbReference>
<comment type="subcellular location">
    <subcellularLocation>
        <location evidence="6">Cytoplasm</location>
    </subcellularLocation>
</comment>
<evidence type="ECO:0000256" key="3">
    <source>
        <dbReference type="ARBA" id="ARBA00022603"/>
    </source>
</evidence>
<keyword evidence="4 6" id="KW-0808">Transferase</keyword>
<reference evidence="8" key="1">
    <citation type="submission" date="2016-07" db="EMBL/GenBank/DDBJ databases">
        <authorList>
            <person name="Florea S."/>
            <person name="Webb J.S."/>
            <person name="Jaromczyk J."/>
            <person name="Schardl C.L."/>
        </authorList>
    </citation>
    <scope>NUCLEOTIDE SEQUENCE [LARGE SCALE GENOMIC DNA]</scope>
    <source>
        <strain evidence="8">MIT 01-6242</strain>
    </source>
</reference>
<protein>
    <recommendedName>
        <fullName evidence="6">Ribosomal RNA small subunit methyltransferase G</fullName>
        <ecNumber evidence="6">2.1.1.-</ecNumber>
    </recommendedName>
    <alternativeName>
        <fullName evidence="6">16S rRNA 7-methylguanosine methyltransferase</fullName>
        <shortName evidence="6">16S rRNA m7G methyltransferase</shortName>
    </alternativeName>
</protein>
<keyword evidence="2 6" id="KW-0698">rRNA processing</keyword>
<evidence type="ECO:0000256" key="4">
    <source>
        <dbReference type="ARBA" id="ARBA00022679"/>
    </source>
</evidence>
<dbReference type="InterPro" id="IPR029063">
    <property type="entry name" value="SAM-dependent_MTases_sf"/>
</dbReference>
<keyword evidence="8" id="KW-1185">Reference proteome</keyword>
<feature type="binding site" evidence="6">
    <location>
        <begin position="105"/>
        <end position="106"/>
    </location>
    <ligand>
        <name>S-adenosyl-L-methionine</name>
        <dbReference type="ChEBI" id="CHEBI:59789"/>
    </ligand>
</feature>
<dbReference type="EMBL" id="CP016503">
    <property type="protein sequence ID" value="ANV97951.1"/>
    <property type="molecule type" value="Genomic_DNA"/>
</dbReference>
<accession>A0A1B1U5E4</accession>
<dbReference type="NCBIfam" id="TIGR00138">
    <property type="entry name" value="rsmG_gidB"/>
    <property type="match status" value="1"/>
</dbReference>
<dbReference type="RefSeq" id="WP_066339869.1">
    <property type="nucleotide sequence ID" value="NZ_CP016503.1"/>
</dbReference>